<feature type="region of interest" description="Disordered" evidence="1">
    <location>
        <begin position="1"/>
        <end position="36"/>
    </location>
</feature>
<reference evidence="2 3" key="1">
    <citation type="submission" date="2015-01" db="EMBL/GenBank/DDBJ databases">
        <title>Deinococcus soli/N5/whole genome sequencing.</title>
        <authorList>
            <person name="Kim M.K."/>
            <person name="Srinivasan S."/>
            <person name="Lee J.-J."/>
        </authorList>
    </citation>
    <scope>NUCLEOTIDE SEQUENCE [LARGE SCALE GENOMIC DNA]</scope>
    <source>
        <strain evidence="2 3">N5</strain>
    </source>
</reference>
<evidence type="ECO:0000256" key="1">
    <source>
        <dbReference type="SAM" id="MobiDB-lite"/>
    </source>
</evidence>
<organism evidence="2 3">
    <name type="scientific">Deinococcus soli</name>
    <name type="common">ex Cha et al. 2016</name>
    <dbReference type="NCBI Taxonomy" id="1309411"/>
    <lineage>
        <taxon>Bacteria</taxon>
        <taxon>Thermotogati</taxon>
        <taxon>Deinococcota</taxon>
        <taxon>Deinococci</taxon>
        <taxon>Deinococcales</taxon>
        <taxon>Deinococcaceae</taxon>
        <taxon>Deinococcus</taxon>
    </lineage>
</organism>
<dbReference type="EMBL" id="CP011389">
    <property type="protein sequence ID" value="AKH17273.1"/>
    <property type="molecule type" value="Genomic_DNA"/>
</dbReference>
<proteinExistence type="predicted"/>
<dbReference type="AlphaFoldDB" id="A0A0F7JR79"/>
<sequence length="441" mass="47506">MGGPWYRFDERGPDGTVRTQVQGSAEQAAQDSMPVGAAHETVVARDEYQFTVSSAEDYTRALLDRHKEELPLGSLEEELQLLPEQNADNAASISPDKSAVGAKSAALRDAVNLPNIFPKMGNPADMGSSLADSDRSVTRIHAALSQNDGKDVHLRLFMATMIRGTERFIRIVELPPMNTPEDANRVRAYNGRPFEKPDDVYGSFMTAMQEYAEKCPHGFGTLRFEVEGHANLSGTLQKGASELALAAENIDQLAEITKLLAMIPPISTPMGIATVLLSAGSASLKAADQYNRGEDNTEAAADAVVSLLEFGGGLAPKGRAKEVLEASKRLVEGTRNAVGVTQALANHEKVDPGKGLAILKDALAFGRVVTPDVFAPGHYSVGTRRVIVQLSHAYQVGEKVVKYVNLPEDLSQKFTELANTEGLSDNERRLRAAKLVADALK</sequence>
<evidence type="ECO:0000313" key="3">
    <source>
        <dbReference type="Proteomes" id="UP000034024"/>
    </source>
</evidence>
<name>A0A0F7JR79_9DEIO</name>
<feature type="compositionally biased region" description="Polar residues" evidence="1">
    <location>
        <begin position="17"/>
        <end position="30"/>
    </location>
</feature>
<accession>A0A0F7JR79</accession>
<dbReference type="KEGG" id="dch:SY84_09710"/>
<gene>
    <name evidence="2" type="ORF">SY84_09710</name>
</gene>
<dbReference type="Proteomes" id="UP000034024">
    <property type="component" value="Chromosome"/>
</dbReference>
<evidence type="ECO:0000313" key="2">
    <source>
        <dbReference type="EMBL" id="AKH17273.1"/>
    </source>
</evidence>
<keyword evidence="3" id="KW-1185">Reference proteome</keyword>
<dbReference type="PATRIC" id="fig|1309411.5.peg.1971"/>
<protein>
    <submittedName>
        <fullName evidence="2">Uncharacterized protein</fullName>
    </submittedName>
</protein>